<dbReference type="InterPro" id="IPR004408">
    <property type="entry name" value="Biotin_CoA_COase_ligase"/>
</dbReference>
<dbReference type="GO" id="GO:0004077">
    <property type="term" value="F:biotin--[biotin carboxyl-carrier protein] ligase activity"/>
    <property type="evidence" value="ECO:0007669"/>
    <property type="project" value="InterPro"/>
</dbReference>
<dbReference type="STRING" id="714315.GCA_000516535_00068"/>
<dbReference type="RefSeq" id="WP_026736808.1">
    <property type="nucleotide sequence ID" value="NZ_AP019822.1"/>
</dbReference>
<dbReference type="EMBL" id="AP019822">
    <property type="protein sequence ID" value="BBM35158.1"/>
    <property type="molecule type" value="Genomic_DNA"/>
</dbReference>
<dbReference type="KEGG" id="lgo:JCM16774_0063"/>
<dbReference type="OrthoDB" id="9807064at2"/>
<accession>A0A510J7G4</accession>
<evidence type="ECO:0000259" key="2">
    <source>
        <dbReference type="PROSITE" id="PS51733"/>
    </source>
</evidence>
<dbReference type="PROSITE" id="PS51733">
    <property type="entry name" value="BPL_LPL_CATALYTIC"/>
    <property type="match status" value="1"/>
</dbReference>
<keyword evidence="1 3" id="KW-0436">Ligase</keyword>
<dbReference type="Gene3D" id="2.30.30.100">
    <property type="match status" value="1"/>
</dbReference>
<dbReference type="Proteomes" id="UP000321606">
    <property type="component" value="Chromosome"/>
</dbReference>
<dbReference type="InterPro" id="IPR045864">
    <property type="entry name" value="aa-tRNA-synth_II/BPL/LPL"/>
</dbReference>
<proteinExistence type="predicted"/>
<dbReference type="NCBIfam" id="TIGR00121">
    <property type="entry name" value="birA_ligase"/>
    <property type="match status" value="1"/>
</dbReference>
<evidence type="ECO:0000313" key="3">
    <source>
        <dbReference type="EMBL" id="BBM35158.1"/>
    </source>
</evidence>
<dbReference type="Gene3D" id="3.30.930.10">
    <property type="entry name" value="Bira Bifunctional Protein, Domain 2"/>
    <property type="match status" value="1"/>
</dbReference>
<sequence>MKIYKFETLTSTNEYMKKNSDKFGNFDIVIAETQTEGKARRENVWFSDKGMALFTFLVKKEGDFDDTEYLKLPLIAGLSVIKGLNRLEKLGYMFKWTNDIYLDGKKLCGILSERSGDNFYIGIGININNHLPENLKNIAVSLSEKTGKQYNITETALFIVEEFKTLYADFINGLWNEILSEINLRNFLKNKKISIKSGKNLKSGIAQNINNDGEIEVLINNELHSFSFGEIMSEKIMIEK</sequence>
<dbReference type="GO" id="GO:0005737">
    <property type="term" value="C:cytoplasm"/>
    <property type="evidence" value="ECO:0007669"/>
    <property type="project" value="TreeGrafter"/>
</dbReference>
<dbReference type="SUPFAM" id="SSF55681">
    <property type="entry name" value="Class II aaRS and biotin synthetases"/>
    <property type="match status" value="1"/>
</dbReference>
<dbReference type="InterPro" id="IPR004143">
    <property type="entry name" value="BPL_LPL_catalytic"/>
</dbReference>
<evidence type="ECO:0000313" key="4">
    <source>
        <dbReference type="Proteomes" id="UP000321606"/>
    </source>
</evidence>
<dbReference type="AlphaFoldDB" id="A0A510J7G4"/>
<evidence type="ECO:0000256" key="1">
    <source>
        <dbReference type="ARBA" id="ARBA00022598"/>
    </source>
</evidence>
<name>A0A510J7G4_9FUSO</name>
<dbReference type="PANTHER" id="PTHR12835:SF5">
    <property type="entry name" value="BIOTIN--PROTEIN LIGASE"/>
    <property type="match status" value="1"/>
</dbReference>
<reference evidence="3 4" key="1">
    <citation type="submission" date="2019-07" db="EMBL/GenBank/DDBJ databases">
        <title>Complete Genome Sequence of Leptotrichia goodfellowii Strain JCM 16774.</title>
        <authorList>
            <person name="Watanabe S."/>
            <person name="Cui L."/>
        </authorList>
    </citation>
    <scope>NUCLEOTIDE SEQUENCE [LARGE SCALE GENOMIC DNA]</scope>
    <source>
        <strain evidence="3 4">JCM16774</strain>
    </source>
</reference>
<dbReference type="PANTHER" id="PTHR12835">
    <property type="entry name" value="BIOTIN PROTEIN LIGASE"/>
    <property type="match status" value="1"/>
</dbReference>
<feature type="domain" description="BPL/LPL catalytic" evidence="2">
    <location>
        <begin position="1"/>
        <end position="171"/>
    </location>
</feature>
<gene>
    <name evidence="3" type="ORF">JCM16774_0063</name>
</gene>
<dbReference type="CDD" id="cd16442">
    <property type="entry name" value="BPL"/>
    <property type="match status" value="1"/>
</dbReference>
<protein>
    <submittedName>
        <fullName evidence="3">Biotin--[acetyl-CoA-carboxylase] ligase</fullName>
    </submittedName>
</protein>
<dbReference type="Pfam" id="PF03099">
    <property type="entry name" value="BPL_LplA_LipB"/>
    <property type="match status" value="1"/>
</dbReference>
<organism evidence="3 4">
    <name type="scientific">Pseudoleptotrichia goodfellowii</name>
    <dbReference type="NCBI Taxonomy" id="157692"/>
    <lineage>
        <taxon>Bacteria</taxon>
        <taxon>Fusobacteriati</taxon>
        <taxon>Fusobacteriota</taxon>
        <taxon>Fusobacteriia</taxon>
        <taxon>Fusobacteriales</taxon>
        <taxon>Leptotrichiaceae</taxon>
        <taxon>Pseudoleptotrichia</taxon>
    </lineage>
</organism>